<name>A0A6C0ATE4_9ZZZZ</name>
<evidence type="ECO:0000256" key="2">
    <source>
        <dbReference type="ARBA" id="ARBA00022786"/>
    </source>
</evidence>
<sequence length="214" mass="24268">MYSMNKFDYEEGDKIILPSNFLYAFIHLMESGDPLTFRITTDSGKQYHSGVFEFSADENIVLLPLWLIHELGISEGAFVTLEHVNLVKATKVCLLPKTEDIFRCADIKTALEVALKQFTCLTKHTTIKIRHESTDILLYIHDVFPEPCVSLFNTDCEVEFVENEREHVVRTATSAKPTNDASQNTIQHTSRIGTKYSKLLKGYSAFSGKPNKLT</sequence>
<feature type="domain" description="Ubiquitin fusion degradation protein UFD1 N-terminal subdomain 2" evidence="4">
    <location>
        <begin position="88"/>
        <end position="162"/>
    </location>
</feature>
<dbReference type="Pfam" id="PF03152">
    <property type="entry name" value="UFD1_N1"/>
    <property type="match status" value="1"/>
</dbReference>
<evidence type="ECO:0000313" key="5">
    <source>
        <dbReference type="EMBL" id="QHS82640.1"/>
    </source>
</evidence>
<dbReference type="Gene3D" id="3.10.330.10">
    <property type="match status" value="1"/>
</dbReference>
<evidence type="ECO:0000259" key="4">
    <source>
        <dbReference type="Pfam" id="PF24842"/>
    </source>
</evidence>
<reference evidence="5" key="1">
    <citation type="journal article" date="2020" name="Nature">
        <title>Giant virus diversity and host interactions through global metagenomics.</title>
        <authorList>
            <person name="Schulz F."/>
            <person name="Roux S."/>
            <person name="Paez-Espino D."/>
            <person name="Jungbluth S."/>
            <person name="Walsh D.A."/>
            <person name="Denef V.J."/>
            <person name="McMahon K.D."/>
            <person name="Konstantinidis K.T."/>
            <person name="Eloe-Fadrosh E.A."/>
            <person name="Kyrpides N.C."/>
            <person name="Woyke T."/>
        </authorList>
    </citation>
    <scope>NUCLEOTIDE SEQUENCE</scope>
    <source>
        <strain evidence="5">GVMAG-S-1101171-111</strain>
    </source>
</reference>
<dbReference type="Pfam" id="PF24842">
    <property type="entry name" value="UFD1_N2"/>
    <property type="match status" value="1"/>
</dbReference>
<organism evidence="5">
    <name type="scientific">viral metagenome</name>
    <dbReference type="NCBI Taxonomy" id="1070528"/>
    <lineage>
        <taxon>unclassified sequences</taxon>
        <taxon>metagenomes</taxon>
        <taxon>organismal metagenomes</taxon>
    </lineage>
</organism>
<dbReference type="GO" id="GO:0036503">
    <property type="term" value="P:ERAD pathway"/>
    <property type="evidence" value="ECO:0007669"/>
    <property type="project" value="TreeGrafter"/>
</dbReference>
<feature type="domain" description="Ubiquitin fusion degradation protein UFD1 N-terminal subdomain 1" evidence="3">
    <location>
        <begin position="5"/>
        <end position="86"/>
    </location>
</feature>
<dbReference type="PANTHER" id="PTHR12555">
    <property type="entry name" value="UBIQUITIN FUSION DEGRADATON PROTEIN 1"/>
    <property type="match status" value="1"/>
</dbReference>
<dbReference type="GO" id="GO:0006511">
    <property type="term" value="P:ubiquitin-dependent protein catabolic process"/>
    <property type="evidence" value="ECO:0007669"/>
    <property type="project" value="InterPro"/>
</dbReference>
<proteinExistence type="inferred from homology"/>
<comment type="similarity">
    <text evidence="1">Belongs to the UFD1 family.</text>
</comment>
<evidence type="ECO:0000256" key="1">
    <source>
        <dbReference type="ARBA" id="ARBA00006043"/>
    </source>
</evidence>
<dbReference type="EMBL" id="MN740804">
    <property type="protein sequence ID" value="QHS82640.1"/>
    <property type="molecule type" value="Genomic_DNA"/>
</dbReference>
<evidence type="ECO:0008006" key="6">
    <source>
        <dbReference type="Google" id="ProtNLM"/>
    </source>
</evidence>
<dbReference type="InterPro" id="IPR055417">
    <property type="entry name" value="UFD1_N1"/>
</dbReference>
<dbReference type="AlphaFoldDB" id="A0A6C0ATE4"/>
<dbReference type="GO" id="GO:0034098">
    <property type="term" value="C:VCP-NPL4-UFD1 AAA ATPase complex"/>
    <property type="evidence" value="ECO:0007669"/>
    <property type="project" value="TreeGrafter"/>
</dbReference>
<dbReference type="InterPro" id="IPR004854">
    <property type="entry name" value="Ufd1-like"/>
</dbReference>
<protein>
    <recommendedName>
        <fullName evidence="6">Ubiquitin fusion degradation protein</fullName>
    </recommendedName>
</protein>
<accession>A0A6C0ATE4</accession>
<dbReference type="InterPro" id="IPR042299">
    <property type="entry name" value="Ufd1-like_Nn"/>
</dbReference>
<dbReference type="InterPro" id="IPR055418">
    <property type="entry name" value="UFD1_N2"/>
</dbReference>
<evidence type="ECO:0000259" key="3">
    <source>
        <dbReference type="Pfam" id="PF03152"/>
    </source>
</evidence>
<keyword evidence="2" id="KW-0833">Ubl conjugation pathway</keyword>
<dbReference type="Gene3D" id="2.40.40.50">
    <property type="entry name" value="Ubiquitin fusion degradation protein UFD1, N-terminal domain"/>
    <property type="match status" value="1"/>
</dbReference>
<dbReference type="PANTHER" id="PTHR12555:SF13">
    <property type="entry name" value="UBIQUITIN RECOGNITION FACTOR IN ER-ASSOCIATED DEGRADATION PROTEIN 1"/>
    <property type="match status" value="1"/>
</dbReference>
<dbReference type="GO" id="GO:0031593">
    <property type="term" value="F:polyubiquitin modification-dependent protein binding"/>
    <property type="evidence" value="ECO:0007669"/>
    <property type="project" value="TreeGrafter"/>
</dbReference>